<gene>
    <name evidence="1" type="ORF">APAC_0900</name>
</gene>
<protein>
    <submittedName>
        <fullName evidence="1">Uncharacterized protein</fullName>
    </submittedName>
</protein>
<dbReference type="OrthoDB" id="5343729at2"/>
<dbReference type="KEGG" id="apai:APAC_0900"/>
<evidence type="ECO:0000313" key="2">
    <source>
        <dbReference type="Proteomes" id="UP000322726"/>
    </source>
</evidence>
<organism evidence="1 2">
    <name type="scientific">Malaciobacter pacificus</name>
    <dbReference type="NCBI Taxonomy" id="1080223"/>
    <lineage>
        <taxon>Bacteria</taxon>
        <taxon>Pseudomonadati</taxon>
        <taxon>Campylobacterota</taxon>
        <taxon>Epsilonproteobacteria</taxon>
        <taxon>Campylobacterales</taxon>
        <taxon>Arcobacteraceae</taxon>
        <taxon>Malaciobacter</taxon>
    </lineage>
</organism>
<proteinExistence type="predicted"/>
<dbReference type="EMBL" id="CP035928">
    <property type="protein sequence ID" value="QEP34038.1"/>
    <property type="molecule type" value="Genomic_DNA"/>
</dbReference>
<reference evidence="1 2" key="1">
    <citation type="submission" date="2019-09" db="EMBL/GenBank/DDBJ databases">
        <title>Complete genome sequencing of four Arcobacter species reveals a diverse suite of mobile elements.</title>
        <authorList>
            <person name="Miller W.G."/>
            <person name="Yee E."/>
            <person name="Bono J.L."/>
        </authorList>
    </citation>
    <scope>NUCLEOTIDE SEQUENCE [LARGE SCALE GENOMIC DNA]</scope>
    <source>
        <strain evidence="1 2">LMG 26638</strain>
    </source>
</reference>
<dbReference type="Proteomes" id="UP000322726">
    <property type="component" value="Chromosome"/>
</dbReference>
<reference evidence="2" key="2">
    <citation type="submission" date="2019-09" db="EMBL/GenBank/DDBJ databases">
        <title>Complete genome sequencing of four Arcobacter species reveals a diverse suite of mobile elements.</title>
        <authorList>
            <person name="On S.L.W."/>
            <person name="Miller W.G."/>
            <person name="Biggs P."/>
            <person name="Cornelius A."/>
            <person name="Vandamme P."/>
        </authorList>
    </citation>
    <scope>NUCLEOTIDE SEQUENCE [LARGE SCALE GENOMIC DNA]</scope>
    <source>
        <strain evidence="2">LMG 26638</strain>
    </source>
</reference>
<dbReference type="RefSeq" id="WP_130232989.1">
    <property type="nucleotide sequence ID" value="NZ_BMEF01000005.1"/>
</dbReference>
<accession>A0A5C2H750</accession>
<name>A0A5C2H750_9BACT</name>
<evidence type="ECO:0000313" key="1">
    <source>
        <dbReference type="EMBL" id="QEP34038.1"/>
    </source>
</evidence>
<sequence>MITSNINELLIKANIQKDKTQKSETTFLDEVKNISVNTQNSSKTNSFSFENIDGITLEEIDSIFTNDKDKELAKNLRIATLFTEDKNLAKAMFNTVLGHPFSLGTTFLSNMYDDKHNYFKSINSSTKLSDLLYETIVNKTSNQRLKPTEVISQEKLDEILLSVQSFDFLDTLSNSYKNSYEKYKDDEEDYSFLYNDFNLQYEQLIEKYKEINNQNLRFV</sequence>
<keyword evidence="2" id="KW-1185">Reference proteome</keyword>
<dbReference type="AlphaFoldDB" id="A0A5C2H750"/>
<reference evidence="1 2" key="3">
    <citation type="submission" date="2019-09" db="EMBL/GenBank/DDBJ databases">
        <title>Taxonomic note: a critical rebuttal of the proposed division of the genus Arcobacter into six genera, emended descriptions of Arcobacter anaerophilus and the genus Arcobacter, and an assessment of genus-level boundaries for Epsilonproteobacteria using in silico genomic comparator tools.</title>
        <authorList>
            <person name="On S.L.W."/>
            <person name="Miller W.G."/>
            <person name="Biggs P."/>
            <person name="Cornelius A."/>
            <person name="Vandamme P."/>
        </authorList>
    </citation>
    <scope>NUCLEOTIDE SEQUENCE [LARGE SCALE GENOMIC DNA]</scope>
    <source>
        <strain evidence="1 2">LMG 26638</strain>
    </source>
</reference>